<comment type="subunit">
    <text evidence="10">Homooligomer.</text>
</comment>
<dbReference type="PANTHER" id="PTHR31961:SF3">
    <property type="entry name" value="SENSITIVE TO HIGH EXPRESSION PROTEIN 9, MITOCHONDRIAL"/>
    <property type="match status" value="1"/>
</dbReference>
<feature type="transmembrane region" description="Helical" evidence="10">
    <location>
        <begin position="247"/>
        <end position="267"/>
    </location>
</feature>
<gene>
    <name evidence="12" type="ORF">OGAPHI_000976</name>
</gene>
<evidence type="ECO:0000313" key="13">
    <source>
        <dbReference type="Proteomes" id="UP000769157"/>
    </source>
</evidence>
<dbReference type="Proteomes" id="UP000769157">
    <property type="component" value="Unassembled WGS sequence"/>
</dbReference>
<evidence type="ECO:0000256" key="2">
    <source>
        <dbReference type="ARBA" id="ARBA00022692"/>
    </source>
</evidence>
<evidence type="ECO:0000256" key="5">
    <source>
        <dbReference type="ARBA" id="ARBA00022989"/>
    </source>
</evidence>
<feature type="transmembrane region" description="Helical" evidence="10">
    <location>
        <begin position="354"/>
        <end position="376"/>
    </location>
</feature>
<dbReference type="GO" id="GO:0007007">
    <property type="term" value="P:inner mitochondrial membrane organization"/>
    <property type="evidence" value="ECO:0007669"/>
    <property type="project" value="TreeGrafter"/>
</dbReference>
<dbReference type="GeneID" id="70232944"/>
<dbReference type="EMBL" id="JAEUBE010000087">
    <property type="protein sequence ID" value="KAH3670461.1"/>
    <property type="molecule type" value="Genomic_DNA"/>
</dbReference>
<comment type="similarity">
    <text evidence="1 10">Belongs to the SHE9 family.</text>
</comment>
<keyword evidence="8 10" id="KW-0472">Membrane</keyword>
<comment type="function">
    <text evidence="9">Required for the maintenance of the structure of the mitochondrial inner membrane. Involved in mitochondrial morphology. Causes growth arrest when highly overexpressed.</text>
</comment>
<dbReference type="Pfam" id="PF05546">
    <property type="entry name" value="She9_MDM33"/>
    <property type="match status" value="1"/>
</dbReference>
<dbReference type="OrthoDB" id="5595506at2759"/>
<accession>A0A9P8T9W0</accession>
<dbReference type="PANTHER" id="PTHR31961">
    <property type="entry name" value="SENSITIVE TO HIGH EXPRESSION PROTEIN 9, MITOCHONDRIAL"/>
    <property type="match status" value="1"/>
</dbReference>
<evidence type="ECO:0000256" key="4">
    <source>
        <dbReference type="ARBA" id="ARBA00022946"/>
    </source>
</evidence>
<keyword evidence="5 10" id="KW-1133">Transmembrane helix</keyword>
<dbReference type="GO" id="GO:0005743">
    <property type="term" value="C:mitochondrial inner membrane"/>
    <property type="evidence" value="ECO:0007669"/>
    <property type="project" value="UniProtKB-SubCell"/>
</dbReference>
<dbReference type="AlphaFoldDB" id="A0A9P8T9W0"/>
<dbReference type="RefSeq" id="XP_046063886.1">
    <property type="nucleotide sequence ID" value="XM_046209129.1"/>
</dbReference>
<comment type="subcellular location">
    <subcellularLocation>
        <location evidence="10">Mitochondrion inner membrane</location>
        <topology evidence="10">Multi-pass membrane protein</topology>
    </subcellularLocation>
</comment>
<evidence type="ECO:0000256" key="10">
    <source>
        <dbReference type="RuleBase" id="RU364128"/>
    </source>
</evidence>
<evidence type="ECO:0000256" key="11">
    <source>
        <dbReference type="SAM" id="Coils"/>
    </source>
</evidence>
<evidence type="ECO:0000256" key="1">
    <source>
        <dbReference type="ARBA" id="ARBA00007472"/>
    </source>
</evidence>
<proteinExistence type="inferred from homology"/>
<comment type="caution">
    <text evidence="12">The sequence shown here is derived from an EMBL/GenBank/DDBJ whole genome shotgun (WGS) entry which is preliminary data.</text>
</comment>
<sequence>MFIVRRVPPPRFLVSVRAFASKPDPQTSNEQIADRINEQTSKLIKQIESKNPGNNGSPLKEYVNSIIESENFKNLKAELSKFSAERAKATEEYSKSFSERLSRNAKELKKSVTIASNLVNDVTGYTKIIQLQNKISQNEKNLRNLRNEITQAKYESKLAMEEQSSSQKHINELLERKHNWNTKDLEQFTELYKNGHELELSVEQKSAKVTELEQREDEMHNELIQSIMERYHEEQVWSDKIRQFSTWGTILIMGVNLLLVLLVQLVFEPWKRYRLLSSFELKVKDLFETQGMENWGKLKTELEVIEHKLANFEQVEGLLPENYTWESIKQWGLKLRGLLFGGEIYKLNVSSAEFTTFFGAFSSLFLFLGVLISRLLI</sequence>
<name>A0A9P8T9W0_9ASCO</name>
<evidence type="ECO:0000256" key="3">
    <source>
        <dbReference type="ARBA" id="ARBA00022792"/>
    </source>
</evidence>
<reference evidence="12" key="2">
    <citation type="submission" date="2021-01" db="EMBL/GenBank/DDBJ databases">
        <authorList>
            <person name="Schikora-Tamarit M.A."/>
        </authorList>
    </citation>
    <scope>NUCLEOTIDE SEQUENCE</scope>
    <source>
        <strain evidence="12">CBS6075</strain>
    </source>
</reference>
<protein>
    <recommendedName>
        <fullName evidence="10">Sensitive to high expression protein 9, mitochondrial</fullName>
    </recommendedName>
</protein>
<evidence type="ECO:0000256" key="8">
    <source>
        <dbReference type="ARBA" id="ARBA00023136"/>
    </source>
</evidence>
<keyword evidence="2 10" id="KW-0812">Transmembrane</keyword>
<evidence type="ECO:0000313" key="12">
    <source>
        <dbReference type="EMBL" id="KAH3670461.1"/>
    </source>
</evidence>
<reference evidence="12" key="1">
    <citation type="journal article" date="2021" name="Open Biol.">
        <title>Shared evolutionary footprints suggest mitochondrial oxidative damage underlies multiple complex I losses in fungi.</title>
        <authorList>
            <person name="Schikora-Tamarit M.A."/>
            <person name="Marcet-Houben M."/>
            <person name="Nosek J."/>
            <person name="Gabaldon T."/>
        </authorList>
    </citation>
    <scope>NUCLEOTIDE SEQUENCE</scope>
    <source>
        <strain evidence="12">CBS6075</strain>
    </source>
</reference>
<dbReference type="InterPro" id="IPR008839">
    <property type="entry name" value="MDM33_fungi"/>
</dbReference>
<feature type="coiled-coil region" evidence="11">
    <location>
        <begin position="128"/>
        <end position="162"/>
    </location>
</feature>
<evidence type="ECO:0000256" key="6">
    <source>
        <dbReference type="ARBA" id="ARBA00023054"/>
    </source>
</evidence>
<keyword evidence="7 10" id="KW-0496">Mitochondrion</keyword>
<organism evidence="12 13">
    <name type="scientific">Ogataea philodendri</name>
    <dbReference type="NCBI Taxonomy" id="1378263"/>
    <lineage>
        <taxon>Eukaryota</taxon>
        <taxon>Fungi</taxon>
        <taxon>Dikarya</taxon>
        <taxon>Ascomycota</taxon>
        <taxon>Saccharomycotina</taxon>
        <taxon>Pichiomycetes</taxon>
        <taxon>Pichiales</taxon>
        <taxon>Pichiaceae</taxon>
        <taxon>Ogataea</taxon>
    </lineage>
</organism>
<keyword evidence="3 10" id="KW-0999">Mitochondrion inner membrane</keyword>
<keyword evidence="4 10" id="KW-0809">Transit peptide</keyword>
<evidence type="ECO:0000256" key="7">
    <source>
        <dbReference type="ARBA" id="ARBA00023128"/>
    </source>
</evidence>
<keyword evidence="6 11" id="KW-0175">Coiled coil</keyword>
<keyword evidence="13" id="KW-1185">Reference proteome</keyword>
<evidence type="ECO:0000256" key="9">
    <source>
        <dbReference type="ARBA" id="ARBA00024807"/>
    </source>
</evidence>